<evidence type="ECO:0000256" key="1">
    <source>
        <dbReference type="SAM" id="MobiDB-lite"/>
    </source>
</evidence>
<keyword evidence="3" id="KW-1185">Reference proteome</keyword>
<proteinExistence type="predicted"/>
<evidence type="ECO:0000313" key="3">
    <source>
        <dbReference type="Proteomes" id="UP001231189"/>
    </source>
</evidence>
<dbReference type="PANTHER" id="PTHR33170">
    <property type="entry name" value="DUF4283 DOMAIN-CONTAINING PROTEIN-RELATED"/>
    <property type="match status" value="1"/>
</dbReference>
<evidence type="ECO:0000313" key="2">
    <source>
        <dbReference type="EMBL" id="KAK1619366.1"/>
    </source>
</evidence>
<organism evidence="2 3">
    <name type="scientific">Lolium multiflorum</name>
    <name type="common">Italian ryegrass</name>
    <name type="synonym">Lolium perenne subsp. multiflorum</name>
    <dbReference type="NCBI Taxonomy" id="4521"/>
    <lineage>
        <taxon>Eukaryota</taxon>
        <taxon>Viridiplantae</taxon>
        <taxon>Streptophyta</taxon>
        <taxon>Embryophyta</taxon>
        <taxon>Tracheophyta</taxon>
        <taxon>Spermatophyta</taxon>
        <taxon>Magnoliopsida</taxon>
        <taxon>Liliopsida</taxon>
        <taxon>Poales</taxon>
        <taxon>Poaceae</taxon>
        <taxon>BOP clade</taxon>
        <taxon>Pooideae</taxon>
        <taxon>Poodae</taxon>
        <taxon>Poeae</taxon>
        <taxon>Poeae Chloroplast Group 2 (Poeae type)</taxon>
        <taxon>Loliodinae</taxon>
        <taxon>Loliinae</taxon>
        <taxon>Lolium</taxon>
    </lineage>
</organism>
<gene>
    <name evidence="2" type="ORF">QYE76_024883</name>
</gene>
<comment type="caution">
    <text evidence="2">The sequence shown here is derived from an EMBL/GenBank/DDBJ whole genome shotgun (WGS) entry which is preliminary data.</text>
</comment>
<reference evidence="2" key="1">
    <citation type="submission" date="2023-07" db="EMBL/GenBank/DDBJ databases">
        <title>A chromosome-level genome assembly of Lolium multiflorum.</title>
        <authorList>
            <person name="Chen Y."/>
            <person name="Copetti D."/>
            <person name="Kolliker R."/>
            <person name="Studer B."/>
        </authorList>
    </citation>
    <scope>NUCLEOTIDE SEQUENCE</scope>
    <source>
        <strain evidence="2">02402/16</strain>
        <tissue evidence="2">Leaf</tissue>
    </source>
</reference>
<dbReference type="EMBL" id="JAUUTY010000006">
    <property type="protein sequence ID" value="KAK1619366.1"/>
    <property type="molecule type" value="Genomic_DNA"/>
</dbReference>
<name>A0AAD8REJ6_LOLMU</name>
<dbReference type="Proteomes" id="UP001231189">
    <property type="component" value="Unassembled WGS sequence"/>
</dbReference>
<evidence type="ECO:0008006" key="4">
    <source>
        <dbReference type="Google" id="ProtNLM"/>
    </source>
</evidence>
<accession>A0AAD8REJ6</accession>
<feature type="compositionally biased region" description="Acidic residues" evidence="1">
    <location>
        <begin position="127"/>
        <end position="142"/>
    </location>
</feature>
<protein>
    <recommendedName>
        <fullName evidence="4">DUF4283 domain-containing protein</fullName>
    </recommendedName>
</protein>
<feature type="region of interest" description="Disordered" evidence="1">
    <location>
        <begin position="108"/>
        <end position="178"/>
    </location>
</feature>
<sequence length="361" mass="39748">MHGGGLTLPSSKIKALVTVPLGDPLTSVTLEEVWVKLIGVPPPLRLAEWLLLSTREVGRPISVDVDSMAHPETPVRMSFGCRKGDMLPDSITLFVNMQGYRIKVLRKNVSSEDSRPQAPPRFPPGDGNEEKEEDCEETDDDRWDGWRGRHLKDKRSTASAPGTGGGRPRKSVPLAASPCSPPACPLPVDAVLSLRIPASACSQYDNGTIKDPKLIQQHVYEFYRTLLGPSTPRVCGLAPSTWEGDARVSEEENVGLAYTFSEAELEAIVKEMKTDTASGPDGFPVAFFKNFSPQRRQGSDLDGTFKIVDSSSSNAMDRGKQIETGLVDFVPHPPSRLDAYAYLEEPMEMTFGRFRFRVEKE</sequence>
<dbReference type="AlphaFoldDB" id="A0AAD8REJ6"/>